<dbReference type="VEuPathDB" id="FungiDB:M747DRAFT_293818"/>
<evidence type="ECO:0000256" key="1">
    <source>
        <dbReference type="SAM" id="MobiDB-lite"/>
    </source>
</evidence>
<gene>
    <name evidence="3" type="ORF">M747DRAFT_293818</name>
</gene>
<feature type="signal peptide" evidence="2">
    <location>
        <begin position="1"/>
        <end position="25"/>
    </location>
</feature>
<organism evidence="3 4">
    <name type="scientific">Aspergillus niger ATCC 13496</name>
    <dbReference type="NCBI Taxonomy" id="1353008"/>
    <lineage>
        <taxon>Eukaryota</taxon>
        <taxon>Fungi</taxon>
        <taxon>Dikarya</taxon>
        <taxon>Ascomycota</taxon>
        <taxon>Pezizomycotina</taxon>
        <taxon>Eurotiomycetes</taxon>
        <taxon>Eurotiomycetidae</taxon>
        <taxon>Eurotiales</taxon>
        <taxon>Aspergillaceae</taxon>
        <taxon>Aspergillus</taxon>
        <taxon>Aspergillus subgen. Circumdati</taxon>
    </lineage>
</organism>
<reference evidence="3 4" key="1">
    <citation type="submission" date="2018-07" db="EMBL/GenBank/DDBJ databases">
        <title>Section-level genome sequencing of Aspergillus section Nigri to investigate inter- and intra-species variation.</title>
        <authorList>
            <consortium name="DOE Joint Genome Institute"/>
            <person name="Vesth T.C."/>
            <person name="Nybo J.L."/>
            <person name="Theobald S."/>
            <person name="Frisvad J.C."/>
            <person name="Larsen T.O."/>
            <person name="Nielsen K.F."/>
            <person name="Hoof J.B."/>
            <person name="Brandl J."/>
            <person name="Salamov A."/>
            <person name="Riley R."/>
            <person name="Gladden J.M."/>
            <person name="Phatale P."/>
            <person name="Nielsen M.T."/>
            <person name="Lyhne E.K."/>
            <person name="Kogle M.E."/>
            <person name="Strasser K."/>
            <person name="McDonnell E."/>
            <person name="Barry K."/>
            <person name="Clum A."/>
            <person name="Chen C."/>
            <person name="Nolan M."/>
            <person name="Sandor L."/>
            <person name="Kuo A."/>
            <person name="Lipzen A."/>
            <person name="Hainaut M."/>
            <person name="Drula E."/>
            <person name="Tsang A."/>
            <person name="Magnuson J.K."/>
            <person name="Henrissat B."/>
            <person name="Wiebenga A."/>
            <person name="Simmons B.A."/>
            <person name="Makela M.R."/>
            <person name="De vries R.P."/>
            <person name="Grigoriev I.V."/>
            <person name="Mortensen U.H."/>
            <person name="Baker S.E."/>
            <person name="Andersen M.R."/>
        </authorList>
    </citation>
    <scope>NUCLEOTIDE SEQUENCE [LARGE SCALE GENOMIC DNA]</scope>
    <source>
        <strain evidence="3 4">ATCC 13496</strain>
    </source>
</reference>
<name>A0A370C4D3_ASPNG</name>
<dbReference type="Proteomes" id="UP000253845">
    <property type="component" value="Unassembled WGS sequence"/>
</dbReference>
<feature type="region of interest" description="Disordered" evidence="1">
    <location>
        <begin position="71"/>
        <end position="110"/>
    </location>
</feature>
<keyword evidence="2" id="KW-0732">Signal</keyword>
<sequence length="136" mass="14831">MWIRYITVQKAFVLSSLLLASGISAAAIPARLADPASVSVTITNTQAPTGQRDGRPTSLPYEAAPNCQFCHEDEGEQTTGESTTQVKRDSHTIAARMDADEKKSDEEETKEIEKKVNEKCHGNALCEIISTLSKSY</sequence>
<evidence type="ECO:0008006" key="5">
    <source>
        <dbReference type="Google" id="ProtNLM"/>
    </source>
</evidence>
<protein>
    <recommendedName>
        <fullName evidence="5">Cytochrome c domain-containing protein</fullName>
    </recommendedName>
</protein>
<dbReference type="AlphaFoldDB" id="A0A370C4D3"/>
<feature type="chain" id="PRO_5016703899" description="Cytochrome c domain-containing protein" evidence="2">
    <location>
        <begin position="26"/>
        <end position="136"/>
    </location>
</feature>
<proteinExistence type="predicted"/>
<evidence type="ECO:0000256" key="2">
    <source>
        <dbReference type="SAM" id="SignalP"/>
    </source>
</evidence>
<evidence type="ECO:0000313" key="4">
    <source>
        <dbReference type="Proteomes" id="UP000253845"/>
    </source>
</evidence>
<dbReference type="EMBL" id="KZ851906">
    <property type="protein sequence ID" value="RDH22737.1"/>
    <property type="molecule type" value="Genomic_DNA"/>
</dbReference>
<accession>A0A370C4D3</accession>
<feature type="compositionally biased region" description="Basic and acidic residues" evidence="1">
    <location>
        <begin position="86"/>
        <end position="110"/>
    </location>
</feature>
<evidence type="ECO:0000313" key="3">
    <source>
        <dbReference type="EMBL" id="RDH22737.1"/>
    </source>
</evidence>